<protein>
    <submittedName>
        <fullName evidence="1">Uncharacterized protein</fullName>
    </submittedName>
</protein>
<name>A0ACC2XLG4_9TREE</name>
<evidence type="ECO:0000313" key="1">
    <source>
        <dbReference type="EMBL" id="KAJ9124279.1"/>
    </source>
</evidence>
<dbReference type="Proteomes" id="UP001243375">
    <property type="component" value="Unassembled WGS sequence"/>
</dbReference>
<gene>
    <name evidence="1" type="ORF">QFC22_001079</name>
</gene>
<keyword evidence="2" id="KW-1185">Reference proteome</keyword>
<proteinExistence type="predicted"/>
<accession>A0ACC2XLG4</accession>
<organism evidence="1 2">
    <name type="scientific">Naganishia vaughanmartiniae</name>
    <dbReference type="NCBI Taxonomy" id="1424756"/>
    <lineage>
        <taxon>Eukaryota</taxon>
        <taxon>Fungi</taxon>
        <taxon>Dikarya</taxon>
        <taxon>Basidiomycota</taxon>
        <taxon>Agaricomycotina</taxon>
        <taxon>Tremellomycetes</taxon>
        <taxon>Filobasidiales</taxon>
        <taxon>Filobasidiaceae</taxon>
        <taxon>Naganishia</taxon>
    </lineage>
</organism>
<comment type="caution">
    <text evidence="1">The sequence shown here is derived from an EMBL/GenBank/DDBJ whole genome shotgun (WGS) entry which is preliminary data.</text>
</comment>
<dbReference type="EMBL" id="JASBWU010000002">
    <property type="protein sequence ID" value="KAJ9124279.1"/>
    <property type="molecule type" value="Genomic_DNA"/>
</dbReference>
<sequence length="629" mass="68451">MPMNDNQYLQPTLATPHDSYITFPNYSSHTTDDSTQQDDLATTAAQTTFDELPIVVPSYPTCPHKEVIREDQVEEWVGRRALEFAFTRHGERRSAKKLSTSTATNSLPHLDPTLTRPSTSVDAYQTLHSALVSHAPPSPTMQEIESLGAAAAASVHDGIINHTLSPLTLPLPVAAQGSPTPSSNASTIERKPRAGAAQYESIIEYRCCWSGSYRPRAYENKTGQKRQRAPSTKVGCKAKFVIRKVAKTGLINVTYHCKRVIPAQIASAIVLTFTPVPSAGLHNGHDPTDIEQIKRMRSAQLPETIKKYLRGRQEAEAERVQKDRAANGVGSSTGASRKRKRVEEVDGSGSGAGDGSSSRGLTLPARNRMTMFVDPSLAGMISTTTEYSHSPVDLQVSENAPHMSSGQDQSTHHNGFQAQDQHQQMLALIPAPSNGASPAQVTMIDGSFLPQVQGVDSGSFTAVAAIRWSRMNHQQQVAQVQVQPLSDVRTPTATVLETDQTAFPENERQLSDAPLMNGTLVSPSPPLTLNEFRQGVNTSLLGLHALVEELQQFPPDLPLTIDNSVHRGDGEGAGQVRAHEAIAMMVDEGRETIRLGEEFVRRVTEVIRSLGEDRRRVEEVNPVVVNSKG</sequence>
<reference evidence="1" key="1">
    <citation type="submission" date="2023-04" db="EMBL/GenBank/DDBJ databases">
        <title>Draft Genome sequencing of Naganishia species isolated from polar environments using Oxford Nanopore Technology.</title>
        <authorList>
            <person name="Leo P."/>
            <person name="Venkateswaran K."/>
        </authorList>
    </citation>
    <scope>NUCLEOTIDE SEQUENCE</scope>
    <source>
        <strain evidence="1">MNA-CCFEE 5425</strain>
    </source>
</reference>
<evidence type="ECO:0000313" key="2">
    <source>
        <dbReference type="Proteomes" id="UP001243375"/>
    </source>
</evidence>